<dbReference type="EMBL" id="BORC01000003">
    <property type="protein sequence ID" value="GIN62266.1"/>
    <property type="molecule type" value="Genomic_DNA"/>
</dbReference>
<name>A0A919WID9_9BACI</name>
<evidence type="ECO:0000313" key="2">
    <source>
        <dbReference type="Proteomes" id="UP000682111"/>
    </source>
</evidence>
<proteinExistence type="predicted"/>
<dbReference type="AlphaFoldDB" id="A0A919WID9"/>
<keyword evidence="2" id="KW-1185">Reference proteome</keyword>
<accession>A0A919WID9</accession>
<reference evidence="1" key="1">
    <citation type="submission" date="2021-03" db="EMBL/GenBank/DDBJ databases">
        <title>Antimicrobial resistance genes in bacteria isolated from Japanese honey, and their potential for conferring macrolide and lincosamide resistance in the American foulbrood pathogen Paenibacillus larvae.</title>
        <authorList>
            <person name="Okamoto M."/>
            <person name="Kumagai M."/>
            <person name="Kanamori H."/>
            <person name="Takamatsu D."/>
        </authorList>
    </citation>
    <scope>NUCLEOTIDE SEQUENCE</scope>
    <source>
        <strain evidence="1">J27TS8</strain>
    </source>
</reference>
<dbReference type="Proteomes" id="UP000682111">
    <property type="component" value="Unassembled WGS sequence"/>
</dbReference>
<evidence type="ECO:0000313" key="1">
    <source>
        <dbReference type="EMBL" id="GIN62266.1"/>
    </source>
</evidence>
<organism evidence="1 2">
    <name type="scientific">Robertmurraya siralis</name>
    <dbReference type="NCBI Taxonomy" id="77777"/>
    <lineage>
        <taxon>Bacteria</taxon>
        <taxon>Bacillati</taxon>
        <taxon>Bacillota</taxon>
        <taxon>Bacilli</taxon>
        <taxon>Bacillales</taxon>
        <taxon>Bacillaceae</taxon>
        <taxon>Robertmurraya</taxon>
    </lineage>
</organism>
<gene>
    <name evidence="1" type="ORF">J27TS8_22590</name>
</gene>
<sequence length="90" mass="10708">MRFWTTSTTVLIEFIAHLSMRKLSNGLVKMVYSIYYKLGYDLYISKNVSKLKLFMKTVSIVHGRHTVEFCSFGEDLIIYLWELQILYGWK</sequence>
<comment type="caution">
    <text evidence="1">The sequence shown here is derived from an EMBL/GenBank/DDBJ whole genome shotgun (WGS) entry which is preliminary data.</text>
</comment>
<protein>
    <submittedName>
        <fullName evidence="1">Uncharacterized protein</fullName>
    </submittedName>
</protein>